<evidence type="ECO:0000313" key="1">
    <source>
        <dbReference type="EMBL" id="OBS01872.1"/>
    </source>
</evidence>
<dbReference type="EMBL" id="MAEM01000243">
    <property type="protein sequence ID" value="OBS01872.1"/>
    <property type="molecule type" value="Genomic_DNA"/>
</dbReference>
<proteinExistence type="predicted"/>
<name>A0A1A6BHN9_MYCGO</name>
<sequence>MGAPSVGEVSTSRILSPFRCAVGDCECDDDAVPLTVFKEQPELASDLPKLRPCGFQLGNQISH</sequence>
<evidence type="ECO:0000313" key="2">
    <source>
        <dbReference type="Proteomes" id="UP000093757"/>
    </source>
</evidence>
<accession>A0A1A6BHN9</accession>
<dbReference type="Proteomes" id="UP000093757">
    <property type="component" value="Unassembled WGS sequence"/>
</dbReference>
<protein>
    <submittedName>
        <fullName evidence="1">Uncharacterized protein</fullName>
    </submittedName>
</protein>
<organism evidence="1 2">
    <name type="scientific">Mycobacterium gordonae</name>
    <dbReference type="NCBI Taxonomy" id="1778"/>
    <lineage>
        <taxon>Bacteria</taxon>
        <taxon>Bacillati</taxon>
        <taxon>Actinomycetota</taxon>
        <taxon>Actinomycetes</taxon>
        <taxon>Mycobacteriales</taxon>
        <taxon>Mycobacteriaceae</taxon>
        <taxon>Mycobacterium</taxon>
    </lineage>
</organism>
<comment type="caution">
    <text evidence="1">The sequence shown here is derived from an EMBL/GenBank/DDBJ whole genome shotgun (WGS) entry which is preliminary data.</text>
</comment>
<gene>
    <name evidence="1" type="ORF">A9W98_17975</name>
</gene>
<dbReference type="AlphaFoldDB" id="A0A1A6BHN9"/>
<reference evidence="1 2" key="1">
    <citation type="submission" date="2016-06" db="EMBL/GenBank/DDBJ databases">
        <authorList>
            <person name="Kjaerup R.B."/>
            <person name="Dalgaard T.S."/>
            <person name="Juul-Madsen H.R."/>
        </authorList>
    </citation>
    <scope>NUCLEOTIDE SEQUENCE [LARGE SCALE GENOMIC DNA]</scope>
    <source>
        <strain evidence="1 2">1245752.6</strain>
    </source>
</reference>